<dbReference type="EMBL" id="MLAK01000957">
    <property type="protein sequence ID" value="OHT00404.1"/>
    <property type="molecule type" value="Genomic_DNA"/>
</dbReference>
<reference evidence="3" key="1">
    <citation type="submission" date="2016-10" db="EMBL/GenBank/DDBJ databases">
        <authorList>
            <person name="Benchimol M."/>
            <person name="Almeida L.G."/>
            <person name="Vasconcelos A.T."/>
            <person name="Perreira-Neves A."/>
            <person name="Rosa I.A."/>
            <person name="Tasca T."/>
            <person name="Bogo M.R."/>
            <person name="de Souza W."/>
        </authorList>
    </citation>
    <scope>NUCLEOTIDE SEQUENCE [LARGE SCALE GENOMIC DNA]</scope>
    <source>
        <strain evidence="3">K</strain>
    </source>
</reference>
<sequence>MPHSLEVLIKTINDKNFDVIIFLSQSSYLDLWEKLDDYLQQFGEKNRKEATLFKKAKYADFKSIISALSKVIPYANHTIYTNETFLSLNKVFCQFLHPETPQIYRSPMIKFLFRIAELLPDCLIENLFNPFAFVVPFQCCKQNDQELVDYHQNLCCQYKSKIVDPNQEPVTIEDAKHDLSLLLNFYLSNWANHTNFCVKSLYYHVLYVIYRVQAECCHCNSPNYGFKGDAPIEFKRKIIQTIHSFLSENKNLEALLNSSENCHFIVSIGKCIFPLEDRNGCNIIIEFLTMMITVPNLLDIILKMTDRSIMNEMTNVVCYFLSEFSKKGDPPPDDILEHASTFITGYYTTLFEKFNKDYIIKTIIALFHDNQYLIYASSYLMISLFHYLITMKEWSDEIWSMLTKIITESDVLSAVSAHYAQYLAVYIFPTVFEIINEKDAEEKCLTHVQRKQRTKQDSDYDYVAENITQILSKPDVFVHDRVHTFYEPHKNFDKLISILKIEPLMINDRKKMLNEIISFVDAFDFYPIMESAAAKRSAFSPIISFCGMLTDLMHIPPGITYNHIAAYNICADRLFRATVYQKDPLICEMAFDILSQIINTKEIIPYVNERNLTNWYATLFYMMLSKNLVARTKGFSQAVKTLQIGFIGSTIMCGVMMLLCENDLIELSEPFISFVISFPLFANAVEIPHDFCHYISLDIEKNKGLYIHNAMFFLKTPATNLKNRSLVIIHKLHCSRKWDLILPSYTAVISNLLINDKGKDTQNIAAFLVKLLDPLKDQSHEAIISIRSLLMFSKFFEVVIPSEWKSFIDEMCSICVNINTSGNINWAFQYIKLMSDVYLQNYSSCKNSKSYLDYIIFLLDHSGNGSNKSLPQPIIQLSNNLLDLLSVYFGKYPFPESAYFPTHVAITVNDNFADPLFATRNTIISVSVKNDNTVRVMSQTHSGQFVWNFNEIDDQIYIMSQPKTINYPNVSDISDSSFLSDSFCLNDENVFCNTFNDAVNNFCISNKVNNYWSEIPDSMQNIYNETVEKIKYLYKEVQEKSSNIKTSFQSIMPSTKSPNPAAAALLACGITQISHPERFHKIKDSPQVNLRIRKAQGFNHRLGIKIGVVYVGNGCEHQNQILSITYNETSPHFQEFITGLGWPIDLSTHSGYDGGLDIKNNRNGKTSIYYADFMNEIMFHIAPLIPVDPKDDQQIYKKRHIGNDHIHIVWCDNHMEYDASSITSQFNQAHLIIYPLSTGLFRVDVCWRKELTWFGPLRFPVVVTKKELPLLIRATSVAAMNSFYNSQKELEFSYRQKDIDNICTEIIEKEKELGDSYMPLEVLMQIEPAAA</sequence>
<dbReference type="GO" id="GO:0005634">
    <property type="term" value="C:nucleus"/>
    <property type="evidence" value="ECO:0007669"/>
    <property type="project" value="InterPro"/>
</dbReference>
<dbReference type="RefSeq" id="XP_068353540.1">
    <property type="nucleotide sequence ID" value="XM_068508786.1"/>
</dbReference>
<evidence type="ECO:0000313" key="4">
    <source>
        <dbReference type="Proteomes" id="UP000179807"/>
    </source>
</evidence>
<evidence type="ECO:0000256" key="1">
    <source>
        <dbReference type="ARBA" id="ARBA00022468"/>
    </source>
</evidence>
<evidence type="ECO:0000313" key="3">
    <source>
        <dbReference type="EMBL" id="OHT00404.1"/>
    </source>
</evidence>
<feature type="domain" description="Rap-GAP" evidence="2">
    <location>
        <begin position="1092"/>
        <end position="1302"/>
    </location>
</feature>
<dbReference type="InterPro" id="IPR035974">
    <property type="entry name" value="Rap/Ran-GAP_sf"/>
</dbReference>
<comment type="caution">
    <text evidence="3">The sequence shown here is derived from an EMBL/GenBank/DDBJ whole genome shotgun (WGS) entry which is preliminary data.</text>
</comment>
<keyword evidence="1" id="KW-0343">GTPase activation</keyword>
<protein>
    <submittedName>
        <fullName evidence="3">Rap/ran-GAP family protein</fullName>
    </submittedName>
</protein>
<name>A0A1J4JSA3_9EUKA</name>
<dbReference type="PANTHER" id="PTHR10063">
    <property type="entry name" value="TUBERIN"/>
    <property type="match status" value="1"/>
</dbReference>
<organism evidence="3 4">
    <name type="scientific">Tritrichomonas foetus</name>
    <dbReference type="NCBI Taxonomy" id="1144522"/>
    <lineage>
        <taxon>Eukaryota</taxon>
        <taxon>Metamonada</taxon>
        <taxon>Parabasalia</taxon>
        <taxon>Tritrichomonadida</taxon>
        <taxon>Tritrichomonadidae</taxon>
        <taxon>Tritrichomonas</taxon>
    </lineage>
</organism>
<dbReference type="PROSITE" id="PS50085">
    <property type="entry name" value="RAPGAP"/>
    <property type="match status" value="1"/>
</dbReference>
<accession>A0A1J4JSA3</accession>
<dbReference type="GO" id="GO:0051056">
    <property type="term" value="P:regulation of small GTPase mediated signal transduction"/>
    <property type="evidence" value="ECO:0007669"/>
    <property type="project" value="InterPro"/>
</dbReference>
<dbReference type="GO" id="GO:0005737">
    <property type="term" value="C:cytoplasm"/>
    <property type="evidence" value="ECO:0007669"/>
    <property type="project" value="TreeGrafter"/>
</dbReference>
<dbReference type="InterPro" id="IPR000331">
    <property type="entry name" value="Rap/Ran_GAP_dom"/>
</dbReference>
<dbReference type="OrthoDB" id="19311at2759"/>
<dbReference type="VEuPathDB" id="TrichDB:TRFO_32945"/>
<dbReference type="Pfam" id="PF02145">
    <property type="entry name" value="Rap_GAP"/>
    <property type="match status" value="1"/>
</dbReference>
<gene>
    <name evidence="3" type="ORF">TRFO_32945</name>
</gene>
<proteinExistence type="predicted"/>
<keyword evidence="4" id="KW-1185">Reference proteome</keyword>
<dbReference type="GeneID" id="94843490"/>
<dbReference type="Proteomes" id="UP000179807">
    <property type="component" value="Unassembled WGS sequence"/>
</dbReference>
<dbReference type="PANTHER" id="PTHR10063:SF11">
    <property type="entry name" value="RHO GTPASE-ACTIVATING PROTEIN CG5521-RELATED"/>
    <property type="match status" value="1"/>
</dbReference>
<dbReference type="Gene3D" id="3.40.50.11210">
    <property type="entry name" value="Rap/Ran-GAP"/>
    <property type="match status" value="1"/>
</dbReference>
<dbReference type="SUPFAM" id="SSF111347">
    <property type="entry name" value="Rap/Ran-GAP"/>
    <property type="match status" value="1"/>
</dbReference>
<dbReference type="FunFam" id="3.40.50.11210:FF:000001">
    <property type="entry name" value="Ral GTPase-activating protein subunit alpha-1 isoform 1"/>
    <property type="match status" value="1"/>
</dbReference>
<evidence type="ECO:0000259" key="2">
    <source>
        <dbReference type="PROSITE" id="PS50085"/>
    </source>
</evidence>
<dbReference type="InterPro" id="IPR027107">
    <property type="entry name" value="Tuberin/Ral-act_asu"/>
</dbReference>
<dbReference type="GO" id="GO:0005096">
    <property type="term" value="F:GTPase activator activity"/>
    <property type="evidence" value="ECO:0007669"/>
    <property type="project" value="UniProtKB-KW"/>
</dbReference>